<dbReference type="Proteomes" id="UP000320404">
    <property type="component" value="Unassembled WGS sequence"/>
</dbReference>
<name>A0A520RWH8_9GAMM</name>
<gene>
    <name evidence="1" type="ORF">EVA69_05730</name>
</gene>
<evidence type="ECO:0000313" key="1">
    <source>
        <dbReference type="EMBL" id="RZO74593.1"/>
    </source>
</evidence>
<organism evidence="1 2">
    <name type="scientific">OM182 bacterium</name>
    <dbReference type="NCBI Taxonomy" id="2510334"/>
    <lineage>
        <taxon>Bacteria</taxon>
        <taxon>Pseudomonadati</taxon>
        <taxon>Pseudomonadota</taxon>
        <taxon>Gammaproteobacteria</taxon>
        <taxon>OMG group</taxon>
        <taxon>OM182 clade</taxon>
    </lineage>
</organism>
<reference evidence="1 2" key="1">
    <citation type="submission" date="2019-02" db="EMBL/GenBank/DDBJ databases">
        <title>Prokaryotic population dynamics and viral predation in marine succession experiment using metagenomics: the confinement effect.</title>
        <authorList>
            <person name="Haro-Moreno J.M."/>
            <person name="Rodriguez-Valera F."/>
            <person name="Lopez-Perez M."/>
        </authorList>
    </citation>
    <scope>NUCLEOTIDE SEQUENCE [LARGE SCALE GENOMIC DNA]</scope>
    <source>
        <strain evidence="1">MED-G158</strain>
    </source>
</reference>
<accession>A0A520RWH8</accession>
<comment type="caution">
    <text evidence="1">The sequence shown here is derived from an EMBL/GenBank/DDBJ whole genome shotgun (WGS) entry which is preliminary data.</text>
</comment>
<dbReference type="PROSITE" id="PS51257">
    <property type="entry name" value="PROKAR_LIPOPROTEIN"/>
    <property type="match status" value="1"/>
</dbReference>
<dbReference type="AlphaFoldDB" id="A0A520RWH8"/>
<proteinExistence type="predicted"/>
<dbReference type="EMBL" id="SHAH01000095">
    <property type="protein sequence ID" value="RZO74593.1"/>
    <property type="molecule type" value="Genomic_DNA"/>
</dbReference>
<protein>
    <submittedName>
        <fullName evidence="1">Uncharacterized protein</fullName>
    </submittedName>
</protein>
<evidence type="ECO:0000313" key="2">
    <source>
        <dbReference type="Proteomes" id="UP000320404"/>
    </source>
</evidence>
<sequence length="309" mass="34512">MKIQWLLIAIAVLFAGCSPTETTTDPQPASVAAAAAAPASDGIPRTPSGKPDFNGIWQVMMNANDNLEPAAPKAAYQLVPGDFVPVPHPEVVAMGAVGAVPASFGVVEGGTIPYKPEALARRDENAANWLANDPEVKCYMPGVPRATYMPHPFQIFQSESAFFIAYSFAGAVRNVFLEDPGPAPLDSWMGQSYGYWDGDTWVVEVTGLDDRTWFDRAGNYHTYQLKVTERYDMVSENVIMYSATMEDPEIFERPWTISMPIYRRLEEGYELPQFKCVEFVEEMMYGQYRKGGEFEQRLRQEMLEEAQSN</sequence>